<name>A0A5B8A1S3_9BACT</name>
<gene>
    <name evidence="1" type="ORF">FHG12_15055</name>
</gene>
<keyword evidence="2" id="KW-1185">Reference proteome</keyword>
<organism evidence="1 2">
    <name type="scientific">Hymenobacter jejuensis</name>
    <dbReference type="NCBI Taxonomy" id="2502781"/>
    <lineage>
        <taxon>Bacteria</taxon>
        <taxon>Pseudomonadati</taxon>
        <taxon>Bacteroidota</taxon>
        <taxon>Cytophagia</taxon>
        <taxon>Cytophagales</taxon>
        <taxon>Hymenobacteraceae</taxon>
        <taxon>Hymenobacter</taxon>
    </lineage>
</organism>
<proteinExistence type="predicted"/>
<dbReference type="KEGG" id="hyj:FHG12_15055"/>
<dbReference type="EMBL" id="CP040896">
    <property type="protein sequence ID" value="QDA61331.1"/>
    <property type="molecule type" value="Genomic_DNA"/>
</dbReference>
<reference evidence="1 2" key="1">
    <citation type="submission" date="2019-06" db="EMBL/GenBank/DDBJ databases">
        <authorList>
            <person name="Srinivasan S."/>
        </authorList>
    </citation>
    <scope>NUCLEOTIDE SEQUENCE [LARGE SCALE GENOMIC DNA]</scope>
    <source>
        <strain evidence="1 2">17J68-5</strain>
    </source>
</reference>
<accession>A0A5B8A1S3</accession>
<sequence>MSEILFDVNLQQLPDEYLTGEWCVASRVLNRNNPDSALAQATHFYLQPGTLKVQAPELQDTGNWTVERDSLLNRPYLELQLLQEETRALITRLRRSADGLQSQLSLYFQSGMELLLSQPC</sequence>
<evidence type="ECO:0000313" key="1">
    <source>
        <dbReference type="EMBL" id="QDA61331.1"/>
    </source>
</evidence>
<evidence type="ECO:0000313" key="2">
    <source>
        <dbReference type="Proteomes" id="UP000305398"/>
    </source>
</evidence>
<protein>
    <submittedName>
        <fullName evidence="1">Uncharacterized protein</fullName>
    </submittedName>
</protein>
<dbReference type="Proteomes" id="UP000305398">
    <property type="component" value="Chromosome"/>
</dbReference>
<dbReference type="RefSeq" id="WP_139516505.1">
    <property type="nucleotide sequence ID" value="NZ_CP040896.1"/>
</dbReference>
<dbReference type="AlphaFoldDB" id="A0A5B8A1S3"/>
<dbReference type="OrthoDB" id="881903at2"/>